<feature type="domain" description="4-oxalocrotonate tautomerase-like" evidence="5">
    <location>
        <begin position="2"/>
        <end position="59"/>
    </location>
</feature>
<dbReference type="Proteomes" id="UP000027604">
    <property type="component" value="Chromosome I"/>
</dbReference>
<dbReference type="PANTHER" id="PTHR35530">
    <property type="entry name" value="TAUTOMERASE-RELATED"/>
    <property type="match status" value="1"/>
</dbReference>
<dbReference type="Gene3D" id="3.30.429.10">
    <property type="entry name" value="Macrophage Migration Inhibitory Factor"/>
    <property type="match status" value="1"/>
</dbReference>
<dbReference type="PATRIC" id="fig|1349767.4.peg.4869"/>
<dbReference type="CDD" id="cd00491">
    <property type="entry name" value="4Oxalocrotonate_Tautomerase"/>
    <property type="match status" value="1"/>
</dbReference>
<name>W0V0S1_9BURK</name>
<protein>
    <recommendedName>
        <fullName evidence="4">Tautomerase</fullName>
        <ecNumber evidence="4">5.3.2.-</ecNumber>
    </recommendedName>
</protein>
<evidence type="ECO:0000256" key="3">
    <source>
        <dbReference type="PIRSR" id="PIRSR618191-1"/>
    </source>
</evidence>
<evidence type="ECO:0000256" key="4">
    <source>
        <dbReference type="RuleBase" id="RU362032"/>
    </source>
</evidence>
<keyword evidence="2 4" id="KW-0413">Isomerase</keyword>
<dbReference type="InterPro" id="IPR004370">
    <property type="entry name" value="4-OT-like_dom"/>
</dbReference>
<dbReference type="InterPro" id="IPR018191">
    <property type="entry name" value="4-OT"/>
</dbReference>
<dbReference type="HOGENOM" id="CLU_148073_5_2_4"/>
<accession>W0V0S1</accession>
<comment type="similarity">
    <text evidence="1 4">Belongs to the 4-oxalocrotonate tautomerase family.</text>
</comment>
<evidence type="ECO:0000256" key="1">
    <source>
        <dbReference type="ARBA" id="ARBA00006723"/>
    </source>
</evidence>
<reference evidence="6 7" key="1">
    <citation type="journal article" date="2015" name="Genome Announc.">
        <title>Genome Sequence of Mushroom Soft-Rot Pathogen Janthinobacterium agaricidamnosum.</title>
        <authorList>
            <person name="Graupner K."/>
            <person name="Lackner G."/>
            <person name="Hertweck C."/>
        </authorList>
    </citation>
    <scope>NUCLEOTIDE SEQUENCE [LARGE SCALE GENOMIC DNA]</scope>
    <source>
        <strain evidence="7">NBRC 102515 / DSM 9628</strain>
    </source>
</reference>
<organism evidence="6 7">
    <name type="scientific">Janthinobacterium agaricidamnosum NBRC 102515 = DSM 9628</name>
    <dbReference type="NCBI Taxonomy" id="1349767"/>
    <lineage>
        <taxon>Bacteria</taxon>
        <taxon>Pseudomonadati</taxon>
        <taxon>Pseudomonadota</taxon>
        <taxon>Betaproteobacteria</taxon>
        <taxon>Burkholderiales</taxon>
        <taxon>Oxalobacteraceae</taxon>
        <taxon>Janthinobacterium</taxon>
    </lineage>
</organism>
<evidence type="ECO:0000259" key="5">
    <source>
        <dbReference type="Pfam" id="PF01361"/>
    </source>
</evidence>
<dbReference type="GO" id="GO:0016853">
    <property type="term" value="F:isomerase activity"/>
    <property type="evidence" value="ECO:0007669"/>
    <property type="project" value="UniProtKB-UniRule"/>
</dbReference>
<dbReference type="SUPFAM" id="SSF55331">
    <property type="entry name" value="Tautomerase/MIF"/>
    <property type="match status" value="1"/>
</dbReference>
<dbReference type="NCBIfam" id="TIGR00013">
    <property type="entry name" value="taut"/>
    <property type="match status" value="1"/>
</dbReference>
<evidence type="ECO:0000313" key="6">
    <source>
        <dbReference type="EMBL" id="CDG80897.1"/>
    </source>
</evidence>
<dbReference type="AlphaFoldDB" id="W0V0S1"/>
<dbReference type="PANTHER" id="PTHR35530:SF1">
    <property type="entry name" value="2-HYDROXYMUCONATE TAUTOMERASE"/>
    <property type="match status" value="1"/>
</dbReference>
<dbReference type="EMBL" id="HG322949">
    <property type="protein sequence ID" value="CDG80897.1"/>
    <property type="molecule type" value="Genomic_DNA"/>
</dbReference>
<dbReference type="Pfam" id="PF01361">
    <property type="entry name" value="Tautomerase"/>
    <property type="match status" value="1"/>
</dbReference>
<proteinExistence type="inferred from homology"/>
<dbReference type="STRING" id="1349767.GJA_234"/>
<gene>
    <name evidence="6" type="primary">dmpI</name>
    <name evidence="6" type="ORF">GJA_234</name>
</gene>
<dbReference type="InterPro" id="IPR014347">
    <property type="entry name" value="Tautomerase/MIF_sf"/>
</dbReference>
<evidence type="ECO:0000256" key="2">
    <source>
        <dbReference type="ARBA" id="ARBA00023235"/>
    </source>
</evidence>
<dbReference type="NCBIfam" id="NF002571">
    <property type="entry name" value="PRK02220.1"/>
    <property type="match status" value="1"/>
</dbReference>
<evidence type="ECO:0000313" key="7">
    <source>
        <dbReference type="Proteomes" id="UP000027604"/>
    </source>
</evidence>
<dbReference type="OrthoDB" id="8527422at2"/>
<feature type="active site" description="Proton acceptor; via imino nitrogen" evidence="3">
    <location>
        <position position="2"/>
    </location>
</feature>
<dbReference type="KEGG" id="jag:GJA_234"/>
<dbReference type="RefSeq" id="WP_038487818.1">
    <property type="nucleotide sequence ID" value="NZ_BCTH01000094.1"/>
</dbReference>
<sequence length="63" mass="6564">MPVIHVHLMEGRSDAMKEALIGAITAAASDTLGAPRDSVRVLLQEVPKSHFGIGGKSAKALGR</sequence>
<dbReference type="EC" id="5.3.2.-" evidence="4"/>
<keyword evidence="7" id="KW-1185">Reference proteome</keyword>
<dbReference type="eggNOG" id="COG1942">
    <property type="taxonomic scope" value="Bacteria"/>
</dbReference>